<evidence type="ECO:0000256" key="2">
    <source>
        <dbReference type="ARBA" id="ARBA00008900"/>
    </source>
</evidence>
<keyword evidence="4 8" id="KW-0479">Metal-binding</keyword>
<dbReference type="GO" id="GO:0070497">
    <property type="term" value="F:6-carboxytetrahydropterin synthase activity"/>
    <property type="evidence" value="ECO:0007669"/>
    <property type="project" value="UniProtKB-EC"/>
</dbReference>
<evidence type="ECO:0000256" key="1">
    <source>
        <dbReference type="ARBA" id="ARBA00005061"/>
    </source>
</evidence>
<feature type="binding site" evidence="10">
    <location>
        <position position="28"/>
    </location>
    <ligand>
        <name>Zn(2+)</name>
        <dbReference type="ChEBI" id="CHEBI:29105"/>
    </ligand>
</feature>
<organism evidence="11 12">
    <name type="scientific">Candidatus Cryptobacteroides excrementipullorum</name>
    <dbReference type="NCBI Taxonomy" id="2840761"/>
    <lineage>
        <taxon>Bacteria</taxon>
        <taxon>Pseudomonadati</taxon>
        <taxon>Bacteroidota</taxon>
        <taxon>Bacteroidia</taxon>
        <taxon>Bacteroidales</taxon>
        <taxon>Candidatus Cryptobacteroides</taxon>
    </lineage>
</organism>
<dbReference type="SUPFAM" id="SSF55620">
    <property type="entry name" value="Tetrahydrobiopterin biosynthesis enzymes-like"/>
    <property type="match status" value="1"/>
</dbReference>
<keyword evidence="8" id="KW-0671">Queuosine biosynthesis</keyword>
<feature type="binding site" evidence="10">
    <location>
        <position position="14"/>
    </location>
    <ligand>
        <name>Zn(2+)</name>
        <dbReference type="ChEBI" id="CHEBI:29105"/>
    </ligand>
</feature>
<evidence type="ECO:0000256" key="3">
    <source>
        <dbReference type="ARBA" id="ARBA00018141"/>
    </source>
</evidence>
<feature type="active site" description="Proton acceptor" evidence="9">
    <location>
        <position position="24"/>
    </location>
</feature>
<dbReference type="EC" id="4.-.-.-" evidence="8"/>
<dbReference type="PANTHER" id="PTHR12589:SF7">
    <property type="entry name" value="6-PYRUVOYL TETRAHYDROBIOPTERIN SYNTHASE"/>
    <property type="match status" value="1"/>
</dbReference>
<evidence type="ECO:0000256" key="10">
    <source>
        <dbReference type="PIRSR" id="PIRSR006113-2"/>
    </source>
</evidence>
<evidence type="ECO:0000256" key="6">
    <source>
        <dbReference type="ARBA" id="ARBA00023239"/>
    </source>
</evidence>
<dbReference type="PIRSF" id="PIRSF006113">
    <property type="entry name" value="PTP_synth"/>
    <property type="match status" value="1"/>
</dbReference>
<evidence type="ECO:0000256" key="9">
    <source>
        <dbReference type="PIRSR" id="PIRSR006113-1"/>
    </source>
</evidence>
<evidence type="ECO:0000313" key="12">
    <source>
        <dbReference type="Proteomes" id="UP000823771"/>
    </source>
</evidence>
<dbReference type="InterPro" id="IPR007115">
    <property type="entry name" value="6-PTP_synth/QueD"/>
</dbReference>
<comment type="caution">
    <text evidence="11">The sequence shown here is derived from an EMBL/GenBank/DDBJ whole genome shotgun (WGS) entry which is preliminary data.</text>
</comment>
<feature type="active site" description="Charge relay system" evidence="9">
    <location>
        <position position="99"/>
    </location>
</feature>
<keyword evidence="5 8" id="KW-0862">Zinc</keyword>
<evidence type="ECO:0000256" key="7">
    <source>
        <dbReference type="ARBA" id="ARBA00048807"/>
    </source>
</evidence>
<reference evidence="11" key="2">
    <citation type="journal article" date="2021" name="PeerJ">
        <title>Extensive microbial diversity within the chicken gut microbiome revealed by metagenomics and culture.</title>
        <authorList>
            <person name="Gilroy R."/>
            <person name="Ravi A."/>
            <person name="Getino M."/>
            <person name="Pursley I."/>
            <person name="Horton D.L."/>
            <person name="Alikhan N.F."/>
            <person name="Baker D."/>
            <person name="Gharbi K."/>
            <person name="Hall N."/>
            <person name="Watson M."/>
            <person name="Adriaenssens E.M."/>
            <person name="Foster-Nyarko E."/>
            <person name="Jarju S."/>
            <person name="Secka A."/>
            <person name="Antonio M."/>
            <person name="Oren A."/>
            <person name="Chaudhuri R.R."/>
            <person name="La Ragione R."/>
            <person name="Hildebrand F."/>
            <person name="Pallen M.J."/>
        </authorList>
    </citation>
    <scope>NUCLEOTIDE SEQUENCE</scope>
    <source>
        <strain evidence="11">2478</strain>
    </source>
</reference>
<dbReference type="AlphaFoldDB" id="A0A9D9ISE0"/>
<dbReference type="Gene3D" id="3.30.479.10">
    <property type="entry name" value="6-pyruvoyl tetrahydropterin synthase/QueD"/>
    <property type="match status" value="1"/>
</dbReference>
<comment type="pathway">
    <text evidence="1 8">Purine metabolism; 7-cyano-7-deazaguanine biosynthesis.</text>
</comment>
<keyword evidence="6 8" id="KW-0456">Lyase</keyword>
<dbReference type="GO" id="GO:0046872">
    <property type="term" value="F:metal ion binding"/>
    <property type="evidence" value="ECO:0007669"/>
    <property type="project" value="UniProtKB-KW"/>
</dbReference>
<gene>
    <name evidence="11" type="ORF">IAB80_04715</name>
</gene>
<dbReference type="Pfam" id="PF01242">
    <property type="entry name" value="PTPS"/>
    <property type="match status" value="1"/>
</dbReference>
<evidence type="ECO:0000256" key="5">
    <source>
        <dbReference type="ARBA" id="ARBA00022833"/>
    </source>
</evidence>
<comment type="cofactor">
    <cofactor evidence="8 10">
        <name>Zn(2+)</name>
        <dbReference type="ChEBI" id="CHEBI:29105"/>
    </cofactor>
    <text evidence="8 10">Binds 1 zinc ion per subunit.</text>
</comment>
<dbReference type="GO" id="GO:0008616">
    <property type="term" value="P:tRNA queuosine(34) biosynthetic process"/>
    <property type="evidence" value="ECO:0007669"/>
    <property type="project" value="UniProtKB-KW"/>
</dbReference>
<sequence length="117" mass="13205">MYYVSKRLEIAFAHSLSLDYESKCTRLHGHNAIVTVFCCSEELDGNGMVVDFKHIKEAVSSRLDHCLLNGILDFNPTAENLSRWICDQVPHCYKVMFQESEGNTAVYVKPGFESAAI</sequence>
<name>A0A9D9ISE0_9BACT</name>
<accession>A0A9D9ISE0</accession>
<feature type="active site" description="Charge relay system" evidence="9">
    <location>
        <position position="65"/>
    </location>
</feature>
<comment type="catalytic activity">
    <reaction evidence="7 8">
        <text>7,8-dihydroneopterin 3'-triphosphate + H2O = 6-carboxy-5,6,7,8-tetrahydropterin + triphosphate + acetaldehyde + 2 H(+)</text>
        <dbReference type="Rhea" id="RHEA:27966"/>
        <dbReference type="ChEBI" id="CHEBI:15343"/>
        <dbReference type="ChEBI" id="CHEBI:15377"/>
        <dbReference type="ChEBI" id="CHEBI:15378"/>
        <dbReference type="ChEBI" id="CHEBI:18036"/>
        <dbReference type="ChEBI" id="CHEBI:58462"/>
        <dbReference type="ChEBI" id="CHEBI:61032"/>
        <dbReference type="EC" id="4.1.2.50"/>
    </reaction>
</comment>
<comment type="similarity">
    <text evidence="2 8">Belongs to the PTPS family. QueD subfamily.</text>
</comment>
<dbReference type="InterPro" id="IPR038418">
    <property type="entry name" value="6-PTP_synth/QueD_sf"/>
</dbReference>
<feature type="binding site" evidence="10">
    <location>
        <position position="30"/>
    </location>
    <ligand>
        <name>Zn(2+)</name>
        <dbReference type="ChEBI" id="CHEBI:29105"/>
    </ligand>
</feature>
<dbReference type="PANTHER" id="PTHR12589">
    <property type="entry name" value="PYRUVOYL TETRAHYDROBIOPTERIN SYNTHASE"/>
    <property type="match status" value="1"/>
</dbReference>
<dbReference type="EMBL" id="JADILZ010000041">
    <property type="protein sequence ID" value="MBO8478169.1"/>
    <property type="molecule type" value="Genomic_DNA"/>
</dbReference>
<dbReference type="Proteomes" id="UP000823771">
    <property type="component" value="Unassembled WGS sequence"/>
</dbReference>
<protein>
    <recommendedName>
        <fullName evidence="3 8">6-carboxy-5,6,7,8-tetrahydropterin synthase</fullName>
        <ecNumber evidence="8">4.-.-.-</ecNumber>
    </recommendedName>
</protein>
<evidence type="ECO:0000256" key="4">
    <source>
        <dbReference type="ARBA" id="ARBA00022723"/>
    </source>
</evidence>
<reference evidence="11" key="1">
    <citation type="submission" date="2020-10" db="EMBL/GenBank/DDBJ databases">
        <authorList>
            <person name="Gilroy R."/>
        </authorList>
    </citation>
    <scope>NUCLEOTIDE SEQUENCE</scope>
    <source>
        <strain evidence="11">2478</strain>
    </source>
</reference>
<evidence type="ECO:0000313" key="11">
    <source>
        <dbReference type="EMBL" id="MBO8478169.1"/>
    </source>
</evidence>
<evidence type="ECO:0000256" key="8">
    <source>
        <dbReference type="PIRNR" id="PIRNR006113"/>
    </source>
</evidence>
<proteinExistence type="inferred from homology"/>